<dbReference type="InterPro" id="IPR001810">
    <property type="entry name" value="F-box_dom"/>
</dbReference>
<protein>
    <recommendedName>
        <fullName evidence="2">F-box domain-containing protein</fullName>
    </recommendedName>
</protein>
<evidence type="ECO:0000313" key="4">
    <source>
        <dbReference type="Proteomes" id="UP000800200"/>
    </source>
</evidence>
<feature type="region of interest" description="Disordered" evidence="1">
    <location>
        <begin position="1"/>
        <end position="28"/>
    </location>
</feature>
<accession>A0A6A6E8G6</accession>
<dbReference type="Pfam" id="PF00646">
    <property type="entry name" value="F-box"/>
    <property type="match status" value="1"/>
</dbReference>
<dbReference type="InterPro" id="IPR036047">
    <property type="entry name" value="F-box-like_dom_sf"/>
</dbReference>
<evidence type="ECO:0000256" key="1">
    <source>
        <dbReference type="SAM" id="MobiDB-lite"/>
    </source>
</evidence>
<dbReference type="SUPFAM" id="SSF52047">
    <property type="entry name" value="RNI-like"/>
    <property type="match status" value="1"/>
</dbReference>
<dbReference type="PROSITE" id="PS50181">
    <property type="entry name" value="FBOX"/>
    <property type="match status" value="1"/>
</dbReference>
<gene>
    <name evidence="3" type="ORF">K469DRAFT_686858</name>
</gene>
<evidence type="ECO:0000313" key="3">
    <source>
        <dbReference type="EMBL" id="KAF2186450.1"/>
    </source>
</evidence>
<sequence>MHLDEDFPPLPSKRNSNGGNSVDSKRANPVLNAVKPKWNNRAFIMDLPTELLLLVLENFDPDQFRQTLVSLSQTNRRFHGLVMEKLYSKYASSIGSPYLFLRTMVTTPRAAEKVKTLAWSYGSRESDSDDESYGRCYHHNSKVREKYNPTVSDRGLIKNRPKAVDIPGWKKFATKCNNYCDEQEEILFAAVLMQTANIETLEIEDGPTPYQVPRWMDLIRHTASGNSFGRIHSFKHLRSVRIIRGFMHLADISPLFRLQSMRTLSLEEVMETAHDAKWNIPPCTSLIEELYLYDCLILPETLAGLVSCCRKLTVFEYVSVDANVNTQVYRLGHALQRHSHALKSLLLADGFFSVSQHYSAFWLSDSLRHYEKLTRVAVPLSALVDKTIPRSCTLADRLPACLRRLELNVGSEEPASECEPVIKHLANSSSTYLPLLEEVTISIDSIPIHFKLDWKRLRDAFSASGVAFNFRYR</sequence>
<dbReference type="Proteomes" id="UP000800200">
    <property type="component" value="Unassembled WGS sequence"/>
</dbReference>
<organism evidence="3 4">
    <name type="scientific">Zopfia rhizophila CBS 207.26</name>
    <dbReference type="NCBI Taxonomy" id="1314779"/>
    <lineage>
        <taxon>Eukaryota</taxon>
        <taxon>Fungi</taxon>
        <taxon>Dikarya</taxon>
        <taxon>Ascomycota</taxon>
        <taxon>Pezizomycotina</taxon>
        <taxon>Dothideomycetes</taxon>
        <taxon>Dothideomycetes incertae sedis</taxon>
        <taxon>Zopfiaceae</taxon>
        <taxon>Zopfia</taxon>
    </lineage>
</organism>
<dbReference type="AlphaFoldDB" id="A0A6A6E8G6"/>
<proteinExistence type="predicted"/>
<reference evidence="3" key="1">
    <citation type="journal article" date="2020" name="Stud. Mycol.">
        <title>101 Dothideomycetes genomes: a test case for predicting lifestyles and emergence of pathogens.</title>
        <authorList>
            <person name="Haridas S."/>
            <person name="Albert R."/>
            <person name="Binder M."/>
            <person name="Bloem J."/>
            <person name="Labutti K."/>
            <person name="Salamov A."/>
            <person name="Andreopoulos B."/>
            <person name="Baker S."/>
            <person name="Barry K."/>
            <person name="Bills G."/>
            <person name="Bluhm B."/>
            <person name="Cannon C."/>
            <person name="Castanera R."/>
            <person name="Culley D."/>
            <person name="Daum C."/>
            <person name="Ezra D."/>
            <person name="Gonzalez J."/>
            <person name="Henrissat B."/>
            <person name="Kuo A."/>
            <person name="Liang C."/>
            <person name="Lipzen A."/>
            <person name="Lutzoni F."/>
            <person name="Magnuson J."/>
            <person name="Mondo S."/>
            <person name="Nolan M."/>
            <person name="Ohm R."/>
            <person name="Pangilinan J."/>
            <person name="Park H.-J."/>
            <person name="Ramirez L."/>
            <person name="Alfaro M."/>
            <person name="Sun H."/>
            <person name="Tritt A."/>
            <person name="Yoshinaga Y."/>
            <person name="Zwiers L.-H."/>
            <person name="Turgeon B."/>
            <person name="Goodwin S."/>
            <person name="Spatafora J."/>
            <person name="Crous P."/>
            <person name="Grigoriev I."/>
        </authorList>
    </citation>
    <scope>NUCLEOTIDE SEQUENCE</scope>
    <source>
        <strain evidence="3">CBS 207.26</strain>
    </source>
</reference>
<dbReference type="SUPFAM" id="SSF81383">
    <property type="entry name" value="F-box domain"/>
    <property type="match status" value="1"/>
</dbReference>
<dbReference type="EMBL" id="ML994629">
    <property type="protein sequence ID" value="KAF2186450.1"/>
    <property type="molecule type" value="Genomic_DNA"/>
</dbReference>
<evidence type="ECO:0000259" key="2">
    <source>
        <dbReference type="PROSITE" id="PS50181"/>
    </source>
</evidence>
<name>A0A6A6E8G6_9PEZI</name>
<dbReference type="OrthoDB" id="2520703at2759"/>
<feature type="domain" description="F-box" evidence="2">
    <location>
        <begin position="41"/>
        <end position="90"/>
    </location>
</feature>
<keyword evidence="4" id="KW-1185">Reference proteome</keyword>
<feature type="compositionally biased region" description="Polar residues" evidence="1">
    <location>
        <begin position="13"/>
        <end position="22"/>
    </location>
</feature>